<dbReference type="EMBL" id="JAVKPH010000006">
    <property type="protein sequence ID" value="MDR5652444.1"/>
    <property type="molecule type" value="Genomic_DNA"/>
</dbReference>
<keyword evidence="3" id="KW-1185">Reference proteome</keyword>
<dbReference type="Pfam" id="PF00903">
    <property type="entry name" value="Glyoxalase"/>
    <property type="match status" value="1"/>
</dbReference>
<sequence length="318" mass="36001">MTDNRIRIEDLAYTCYQVTDLDLMERFLVDFGMKRSARTGDTLYMRGTGPAHHIHVARLGATNRFIGGAFTVADRAELEKAAAIPGASPITQITDPGGGLRVTLTTPNGHTVWIEHGADTLPELPTRRIYPLNFYGSHLRPNRPVRQKKEITPILRIGHYVLRVKDAPSEVAWFRKHFNMVPSDYICGRHGTPGQDDTMAGTFLRLDRGTEFVDHHIILINQSHLEGCHHSSYEVLDLDAVTTGHHHLVNQGWNLDAGYGRHYLGSLIYDYWLDPFGNRVEHYTDTDLVNDEYKPVYFSGTVEETTQWGMSPPPSFFD</sequence>
<proteinExistence type="predicted"/>
<dbReference type="Proteomes" id="UP001247754">
    <property type="component" value="Unassembled WGS sequence"/>
</dbReference>
<dbReference type="RefSeq" id="WP_310456691.1">
    <property type="nucleotide sequence ID" value="NZ_JAVKPH010000006.1"/>
</dbReference>
<feature type="domain" description="VOC" evidence="1">
    <location>
        <begin position="156"/>
        <end position="285"/>
    </location>
</feature>
<dbReference type="PROSITE" id="PS51819">
    <property type="entry name" value="VOC"/>
    <property type="match status" value="1"/>
</dbReference>
<dbReference type="InterPro" id="IPR004360">
    <property type="entry name" value="Glyas_Fos-R_dOase_dom"/>
</dbReference>
<name>A0ABU1F6E3_9RHOB</name>
<gene>
    <name evidence="2" type="ORF">RGD00_07505</name>
</gene>
<dbReference type="SUPFAM" id="SSF54593">
    <property type="entry name" value="Glyoxalase/Bleomycin resistance protein/Dihydroxybiphenyl dioxygenase"/>
    <property type="match status" value="1"/>
</dbReference>
<evidence type="ECO:0000313" key="2">
    <source>
        <dbReference type="EMBL" id="MDR5652444.1"/>
    </source>
</evidence>
<evidence type="ECO:0000259" key="1">
    <source>
        <dbReference type="PROSITE" id="PS51819"/>
    </source>
</evidence>
<dbReference type="InterPro" id="IPR029068">
    <property type="entry name" value="Glyas_Bleomycin-R_OHBP_Dase"/>
</dbReference>
<dbReference type="Gene3D" id="3.10.180.10">
    <property type="entry name" value="2,3-Dihydroxybiphenyl 1,2-Dioxygenase, domain 1"/>
    <property type="match status" value="2"/>
</dbReference>
<protein>
    <submittedName>
        <fullName evidence="2">VOC family protein</fullName>
    </submittedName>
</protein>
<organism evidence="2 3">
    <name type="scientific">Ruixingdingia sedimenti</name>
    <dbReference type="NCBI Taxonomy" id="3073604"/>
    <lineage>
        <taxon>Bacteria</taxon>
        <taxon>Pseudomonadati</taxon>
        <taxon>Pseudomonadota</taxon>
        <taxon>Alphaproteobacteria</taxon>
        <taxon>Rhodobacterales</taxon>
        <taxon>Paracoccaceae</taxon>
        <taxon>Ruixingdingia</taxon>
    </lineage>
</organism>
<reference evidence="2 3" key="1">
    <citation type="submission" date="2023-09" db="EMBL/GenBank/DDBJ databases">
        <title>Xinfangfangia sedmenti sp. nov., isolated the sedment.</title>
        <authorList>
            <person name="Xu L."/>
        </authorList>
    </citation>
    <scope>NUCLEOTIDE SEQUENCE [LARGE SCALE GENOMIC DNA]</scope>
    <source>
        <strain evidence="2 3">LG-4</strain>
    </source>
</reference>
<accession>A0ABU1F6E3</accession>
<evidence type="ECO:0000313" key="3">
    <source>
        <dbReference type="Proteomes" id="UP001247754"/>
    </source>
</evidence>
<comment type="caution">
    <text evidence="2">The sequence shown here is derived from an EMBL/GenBank/DDBJ whole genome shotgun (WGS) entry which is preliminary data.</text>
</comment>
<dbReference type="InterPro" id="IPR037523">
    <property type="entry name" value="VOC_core"/>
</dbReference>